<feature type="coiled-coil region" evidence="1">
    <location>
        <begin position="400"/>
        <end position="463"/>
    </location>
</feature>
<dbReference type="Proteomes" id="UP001628179">
    <property type="component" value="Unassembled WGS sequence"/>
</dbReference>
<reference evidence="3 4" key="1">
    <citation type="submission" date="2024-09" db="EMBL/GenBank/DDBJ databases">
        <title>Itraconazole resistance in Madurella fahalii resulting from another homologue of gene encoding cytochrome P450 14-alpha sterol demethylase (CYP51).</title>
        <authorList>
            <person name="Yoshioka I."/>
            <person name="Fahal A.H."/>
            <person name="Kaneko S."/>
            <person name="Yaguchi T."/>
        </authorList>
    </citation>
    <scope>NUCLEOTIDE SEQUENCE [LARGE SCALE GENOMIC DNA]</scope>
    <source>
        <strain evidence="3 4">IFM 68171</strain>
    </source>
</reference>
<accession>A0ABQ0GJ30</accession>
<evidence type="ECO:0000256" key="2">
    <source>
        <dbReference type="SAM" id="MobiDB-lite"/>
    </source>
</evidence>
<evidence type="ECO:0000256" key="1">
    <source>
        <dbReference type="SAM" id="Coils"/>
    </source>
</evidence>
<dbReference type="EMBL" id="BAAFSV010000004">
    <property type="protein sequence ID" value="GAB1317767.1"/>
    <property type="molecule type" value="Genomic_DNA"/>
</dbReference>
<feature type="compositionally biased region" description="Polar residues" evidence="2">
    <location>
        <begin position="243"/>
        <end position="280"/>
    </location>
</feature>
<proteinExistence type="predicted"/>
<protein>
    <submittedName>
        <fullName evidence="3">Uncharacterized protein</fullName>
    </submittedName>
</protein>
<name>A0ABQ0GJ30_9PEZI</name>
<dbReference type="RefSeq" id="XP_070919498.1">
    <property type="nucleotide sequence ID" value="XM_071063397.1"/>
</dbReference>
<evidence type="ECO:0000313" key="3">
    <source>
        <dbReference type="EMBL" id="GAB1317767.1"/>
    </source>
</evidence>
<keyword evidence="4" id="KW-1185">Reference proteome</keyword>
<dbReference type="GeneID" id="98178720"/>
<feature type="region of interest" description="Disordered" evidence="2">
    <location>
        <begin position="315"/>
        <end position="341"/>
    </location>
</feature>
<feature type="compositionally biased region" description="Polar residues" evidence="2">
    <location>
        <begin position="291"/>
        <end position="301"/>
    </location>
</feature>
<sequence length="536" mass="59633">MPPAKGPMVEPIMLWGFCFATQQKQRFNQQWACAWLTSWYTDEHHLDSVEDHSKRREIRYGNNIAVLFRALLHLKRFYGQDGLWPAIGRGFNTSQTVARTTADILTEARRAQRGKPAKDVSDTARAVDDWIDFLDSQRAHPRAPSDPELFKAAAAFFDQQEKKWLNAARVPTSLRNLLPINSSRAPPGVDEPIPSPHLPSTPIKPESPADSIDRHRLLWSTHKRPASPPSDPSPKSRRLNHDVNGQSRTGSDSQRQQDQPTESSSRRPSTAAQPALQPTQPRALAGREDASQPSRPLTNEEVSALRARVANLENELRAARKKQSASTTDPPGQAGEDINELRKDMDTATNAIGTMMESMHDIVDGFTSLQESVSALSKQQSELATALPQTGKLDALLHPIQALTDSVRYLREEVAELKKESAGRHAALPSLTTQHNAEVKSLLQEQNARIDKLVQDMAHMQAHMSSSLPRQAPQNLRQALAAVERENKVHLEVIQGFYHKLDGSHAASRMVTERTADLLATLQRSVHIAQKGQQGY</sequence>
<feature type="region of interest" description="Disordered" evidence="2">
    <location>
        <begin position="178"/>
        <end position="301"/>
    </location>
</feature>
<comment type="caution">
    <text evidence="3">The sequence shown here is derived from an EMBL/GenBank/DDBJ whole genome shotgun (WGS) entry which is preliminary data.</text>
</comment>
<evidence type="ECO:0000313" key="4">
    <source>
        <dbReference type="Proteomes" id="UP001628179"/>
    </source>
</evidence>
<gene>
    <name evidence="3" type="ORF">MFIFM68171_07977</name>
</gene>
<organism evidence="3 4">
    <name type="scientific">Madurella fahalii</name>
    <dbReference type="NCBI Taxonomy" id="1157608"/>
    <lineage>
        <taxon>Eukaryota</taxon>
        <taxon>Fungi</taxon>
        <taxon>Dikarya</taxon>
        <taxon>Ascomycota</taxon>
        <taxon>Pezizomycotina</taxon>
        <taxon>Sordariomycetes</taxon>
        <taxon>Sordariomycetidae</taxon>
        <taxon>Sordariales</taxon>
        <taxon>Sordariales incertae sedis</taxon>
        <taxon>Madurella</taxon>
    </lineage>
</organism>
<keyword evidence="1" id="KW-0175">Coiled coil</keyword>